<name>A0A2N0RDN9_9GLOM</name>
<protein>
    <submittedName>
        <fullName evidence="1">Uncharacterized protein</fullName>
    </submittedName>
</protein>
<dbReference type="VEuPathDB" id="FungiDB:FUN_002478"/>
<dbReference type="VEuPathDB" id="FungiDB:RhiirFUN_020205"/>
<proteinExistence type="predicted"/>
<dbReference type="VEuPathDB" id="FungiDB:RhiirA1_466603"/>
<reference evidence="1 2" key="1">
    <citation type="submission" date="2017-10" db="EMBL/GenBank/DDBJ databases">
        <title>Extensive intraspecific genome diversity in a model arbuscular mycorrhizal fungus.</title>
        <authorList>
            <person name="Chen E.C.H."/>
            <person name="Morin E."/>
            <person name="Baudet D."/>
            <person name="Noel J."/>
            <person name="Ndikumana S."/>
            <person name="Charron P."/>
            <person name="St-Onge C."/>
            <person name="Giorgi J."/>
            <person name="Grigoriev I.V."/>
            <person name="Roux C."/>
            <person name="Martin F.M."/>
            <person name="Corradi N."/>
        </authorList>
    </citation>
    <scope>NUCLEOTIDE SEQUENCE [LARGE SCALE GENOMIC DNA]</scope>
    <source>
        <strain evidence="1 2">A1</strain>
    </source>
</reference>
<reference evidence="1 2" key="2">
    <citation type="submission" date="2017-10" db="EMBL/GenBank/DDBJ databases">
        <title>Genome analyses suggest a sexual origin of heterokaryosis in a supposedly ancient asexual fungus.</title>
        <authorList>
            <person name="Corradi N."/>
            <person name="Sedzielewska K."/>
            <person name="Noel J."/>
            <person name="Charron P."/>
            <person name="Farinelli L."/>
            <person name="Marton T."/>
            <person name="Kruger M."/>
            <person name="Pelin A."/>
            <person name="Brachmann A."/>
            <person name="Corradi N."/>
        </authorList>
    </citation>
    <scope>NUCLEOTIDE SEQUENCE [LARGE SCALE GENOMIC DNA]</scope>
    <source>
        <strain evidence="1 2">A1</strain>
    </source>
</reference>
<dbReference type="Proteomes" id="UP000232688">
    <property type="component" value="Unassembled WGS sequence"/>
</dbReference>
<comment type="caution">
    <text evidence="1">The sequence shown here is derived from an EMBL/GenBank/DDBJ whole genome shotgun (WGS) entry which is preliminary data.</text>
</comment>
<gene>
    <name evidence="1" type="ORF">RhiirA1_466603</name>
</gene>
<dbReference type="VEuPathDB" id="FungiDB:RhiirFUN_022650"/>
<dbReference type="EMBL" id="LLXH01000992">
    <property type="protein sequence ID" value="PKC61398.1"/>
    <property type="molecule type" value="Genomic_DNA"/>
</dbReference>
<evidence type="ECO:0000313" key="1">
    <source>
        <dbReference type="EMBL" id="PKC61398.1"/>
    </source>
</evidence>
<organism evidence="1 2">
    <name type="scientific">Rhizophagus irregularis</name>
    <dbReference type="NCBI Taxonomy" id="588596"/>
    <lineage>
        <taxon>Eukaryota</taxon>
        <taxon>Fungi</taxon>
        <taxon>Fungi incertae sedis</taxon>
        <taxon>Mucoromycota</taxon>
        <taxon>Glomeromycotina</taxon>
        <taxon>Glomeromycetes</taxon>
        <taxon>Glomerales</taxon>
        <taxon>Glomeraceae</taxon>
        <taxon>Rhizophagus</taxon>
    </lineage>
</organism>
<dbReference type="AlphaFoldDB" id="A0A2N0RDN9"/>
<accession>A0A2N0RDN9</accession>
<evidence type="ECO:0000313" key="2">
    <source>
        <dbReference type="Proteomes" id="UP000232688"/>
    </source>
</evidence>
<sequence length="521" mass="60036">MIYGRFIELFNQTLRITRYVSAFGWTSEVQKLQRFVSSAIQVGFRSTETLKIRSAVQVTSEEWKKPSFISLELGSGGLLKNENPKVKIRKFGWTSEERKPKDSGGLSKNGKRRTFKIRKVWVDFRLSKEQKKLKIQSVSSEEWKKPRFWASEEQQKIKIRKQRLTTSGETIPKDNCRIVIESLWIDQFVNLSHGSITSDIPRDILDDLDENNAEDDEVNDSGNNKRAGKGDYDYDIDDVLGMDNSDKVARVFCHDYPNNPYIDVLYSIRNVHSRYKIIALGYYPQNIKYMQKSSRSIVQYQIPDGYIIETEAANKTIRCEMNTFCKRSASRAINAFLKKISQENSRLSGIHVFGLDIEILHQARTGELTIAKTTNINKRKQPLSEVSMVSKSEEPIHLCNMELEYKDHIINIKYNLLLDHIKLDAYVRACDEALLGRDGYQKLAAVEARLTQVNQLDDDDEYQSNPDGIMVDEQEISNGDTINLKLGEDGRNVGCKQNHVMLIICLLNEKDEVLKPDHQYR</sequence>